<accession>A0A848J1A9</accession>
<keyword evidence="2" id="KW-1185">Reference proteome</keyword>
<organism evidence="1 2">
    <name type="scientific">Marinigracilibium pacificum</name>
    <dbReference type="NCBI Taxonomy" id="2729599"/>
    <lineage>
        <taxon>Bacteria</taxon>
        <taxon>Pseudomonadati</taxon>
        <taxon>Bacteroidota</taxon>
        <taxon>Cytophagia</taxon>
        <taxon>Cytophagales</taxon>
        <taxon>Flammeovirgaceae</taxon>
        <taxon>Marinigracilibium</taxon>
    </lineage>
</organism>
<evidence type="ECO:0000313" key="2">
    <source>
        <dbReference type="Proteomes" id="UP000559010"/>
    </source>
</evidence>
<dbReference type="RefSeq" id="WP_169684711.1">
    <property type="nucleotide sequence ID" value="NZ_JABBNU010000012.1"/>
</dbReference>
<dbReference type="EMBL" id="JABBNU010000012">
    <property type="protein sequence ID" value="NMM50347.1"/>
    <property type="molecule type" value="Genomic_DNA"/>
</dbReference>
<reference evidence="1 2" key="1">
    <citation type="submission" date="2020-04" db="EMBL/GenBank/DDBJ databases">
        <title>Flammeovirgaceae bacterium KN852 isolated from deep sea.</title>
        <authorList>
            <person name="Zhang D.-C."/>
        </authorList>
    </citation>
    <scope>NUCLEOTIDE SEQUENCE [LARGE SCALE GENOMIC DNA]</scope>
    <source>
        <strain evidence="1 2">KN852</strain>
    </source>
</reference>
<sequence length="55" mass="6413">MNKTYGIFAINNDGSLNQVFMNEEFINEKQAEFHLSFNRDVYLNINAFVIVKVLV</sequence>
<gene>
    <name evidence="1" type="ORF">HH304_18200</name>
</gene>
<dbReference type="Proteomes" id="UP000559010">
    <property type="component" value="Unassembled WGS sequence"/>
</dbReference>
<comment type="caution">
    <text evidence="1">The sequence shown here is derived from an EMBL/GenBank/DDBJ whole genome shotgun (WGS) entry which is preliminary data.</text>
</comment>
<proteinExistence type="predicted"/>
<dbReference type="AlphaFoldDB" id="A0A848J1A9"/>
<protein>
    <submittedName>
        <fullName evidence="1">Uncharacterized protein</fullName>
    </submittedName>
</protein>
<name>A0A848J1A9_9BACT</name>
<evidence type="ECO:0000313" key="1">
    <source>
        <dbReference type="EMBL" id="NMM50347.1"/>
    </source>
</evidence>